<evidence type="ECO:0000313" key="2">
    <source>
        <dbReference type="EMBL" id="OHS98846.1"/>
    </source>
</evidence>
<dbReference type="EMBL" id="MLAK01001037">
    <property type="protein sequence ID" value="OHS98846.1"/>
    <property type="molecule type" value="Genomic_DNA"/>
</dbReference>
<organism evidence="2 3">
    <name type="scientific">Tritrichomonas foetus</name>
    <dbReference type="NCBI Taxonomy" id="1144522"/>
    <lineage>
        <taxon>Eukaryota</taxon>
        <taxon>Metamonada</taxon>
        <taxon>Parabasalia</taxon>
        <taxon>Tritrichomonadida</taxon>
        <taxon>Tritrichomonadidae</taxon>
        <taxon>Tritrichomonas</taxon>
    </lineage>
</organism>
<accession>A0A1J4JI88</accession>
<dbReference type="Proteomes" id="UP000179807">
    <property type="component" value="Unassembled WGS sequence"/>
</dbReference>
<proteinExistence type="predicted"/>
<keyword evidence="3" id="KW-1185">Reference proteome</keyword>
<evidence type="ECO:0000313" key="3">
    <source>
        <dbReference type="Proteomes" id="UP000179807"/>
    </source>
</evidence>
<dbReference type="VEuPathDB" id="TrichDB:TRFO_01929"/>
<reference evidence="2" key="1">
    <citation type="submission" date="2016-10" db="EMBL/GenBank/DDBJ databases">
        <authorList>
            <person name="Benchimol M."/>
            <person name="Almeida L.G."/>
            <person name="Vasconcelos A.T."/>
            <person name="Perreira-Neves A."/>
            <person name="Rosa I.A."/>
            <person name="Tasca T."/>
            <person name="Bogo M.R."/>
            <person name="de Souza W."/>
        </authorList>
    </citation>
    <scope>NUCLEOTIDE SEQUENCE [LARGE SCALE GENOMIC DNA]</scope>
    <source>
        <strain evidence="2">K</strain>
    </source>
</reference>
<feature type="region of interest" description="Disordered" evidence="1">
    <location>
        <begin position="1254"/>
        <end position="1276"/>
    </location>
</feature>
<dbReference type="RefSeq" id="XP_068351983.1">
    <property type="nucleotide sequence ID" value="XM_068490396.1"/>
</dbReference>
<comment type="caution">
    <text evidence="2">The sequence shown here is derived from an EMBL/GenBank/DDBJ whole genome shotgun (WGS) entry which is preliminary data.</text>
</comment>
<feature type="region of interest" description="Disordered" evidence="1">
    <location>
        <begin position="1"/>
        <end position="21"/>
    </location>
</feature>
<protein>
    <submittedName>
        <fullName evidence="2">Uncharacterized protein</fullName>
    </submittedName>
</protein>
<name>A0A1J4JI88_9EUKA</name>
<gene>
    <name evidence="2" type="ORF">TRFO_01929</name>
</gene>
<sequence>MRSSVKKKIPGGEDSSQIESHSQEQQILTRFPVETIDYNKRTDQLEEEIDQIFQPVHQITKDLLEENPQRIVSLTLLDFINLCNQFFNSPFISLYKRRELFAAYVPIHQHFISSNYSPSHEHLIPIGPLWETFQNTFSYLKFDQFKFDKGNCLQQISNFSANYQKIKIAFELFQQNLSVIEFQEEGEGEEVSEKSIELAIKALVNFERVVKNENRKDSLPTQLYDKIFSQIVTLRNKLSSYENVVKLQKTVKTIDQAMVSHPTFYQNSLFDNQPHKILQCVLDLHEIFIKLTSQTRKPEECQDIFEILNLIRKILISTHNSENRQTIIRAYKEQLNNFIKEKGFNDNQVLQELNCKINTLPQEYWLVKTEYSRFLLIRKDILPDCNDSQKIFQLFSTLMNFIHSVNFQDDHFNGLDDHFLGLADRLIQIYSKALINAAIYEDIEVISFYTFRLMKDPLIHEENVILDLTKLIDTSEELLECDFLTPTYQNFINRFNAFLIVLKNVFINVPPQTLTKIISDMLRFFPDLRKLTNMCQFPKAIDSILSNISILTRSKTNVQMSFQSFTDHAQILELALAAYPIYSSNLGLCDSVIIEKVKKYNNFQLAYKRFIEVHAKEPMDRKLLLEPNDFSIKITNFLHAARPIVFEKPLSSVALMKLCIDLSFCTIYNDYAQPNTVVEKWKEITKFLNIPMLKQKLHVSFRYIEMFQLMVTDNEIDNTGGVPRSFGNAFIEYCSYLDENNLNILIQNYPKLKQVVKGFEFQGFDQIFNFHKQYDNLLKAVNEVTDSYFMQYKVPLKSIMPIMILGNMLEAIHSSLSILIMNELLSKEWHNNCASIYSNMDAMWPIKNRNNFQLIINDQFKEHFKILFFQLSELRNIKFINIHHHFRNKLVFISTLFPNFLHICSTADPIRKEIEEFIQLSHQSYSSDFYEIAYRLLRKVFKILSFLKSSSIQSFELNALLSITQHAHLIIIDALLTASFSKDLDVCLNCMISIASLYTIDLSKNNMEPSYYLLNDFFSDAQCNVPSINHAKNSLIQLVDNYPKYFELFDEIEPAFNTINNIFAESMPNLLAMHLSDGNRHVLSMKTKLTSMINEIDSQILETSNEIISYRNQADELFIQEMSNSESIKQLRLEKDRSALVNSLNEINSEIIEKKILIGRLMADLDISQQLEEYRQAAADQLGNLKGVGHFGNSKDDTDDLDKHNSRIDDLNTQNCKLQQLLKTLKLSKLCKELNVAEGGDELTLNIIRNDENLNNKWSKPEDTEKDSGGLKNKDINKNSNDIQMVKFAKSFLIDPDFNGIKAIFSKERHDKMGQLELNVYKMINEIENNIYNQNVLANDVIHNNKDKLMMLRNAITNIKP</sequence>
<dbReference type="GeneID" id="94825100"/>
<evidence type="ECO:0000256" key="1">
    <source>
        <dbReference type="SAM" id="MobiDB-lite"/>
    </source>
</evidence>